<evidence type="ECO:0000313" key="2">
    <source>
        <dbReference type="EMBL" id="EAU41853.1"/>
    </source>
</evidence>
<dbReference type="AlphaFoldDB" id="Q0G3H8"/>
<evidence type="ECO:0000313" key="3">
    <source>
        <dbReference type="Proteomes" id="UP000004310"/>
    </source>
</evidence>
<feature type="chain" id="PRO_5004172169" description="VCBS repeat-containing protein" evidence="1">
    <location>
        <begin position="28"/>
        <end position="208"/>
    </location>
</feature>
<sequence length="208" mass="22155">MLFPFARLLWIASAYAAISSLPFPAVAQGSAAGAFAPEDIVAVATGDFDGNGTMDAAMIVLPLDEDATDSDLYVFLEGAGEDTPPGKLALALHRKAAAWGAGPLMAGQVPQLTALENGSLRIETENTGIGRNAWQQKVTLAYRDGRFRVAGFTYEAYDKLQEEDPLSCDLNLFAGTGELNGEPVGFKATRTPFEDWTEDDAFRICGIG</sequence>
<dbReference type="eggNOG" id="ENOG50324WJ">
    <property type="taxonomic scope" value="Bacteria"/>
</dbReference>
<reference evidence="2 3" key="1">
    <citation type="journal article" date="2010" name="J. Bacteriol.">
        <title>Genome sequence of Fulvimarina pelagi HTCC2506T, a Mn(II)-oxidizing alphaproteobacterium possessing an aerobic anoxygenic photosynthetic gene cluster and Xanthorhodopsin.</title>
        <authorList>
            <person name="Kang I."/>
            <person name="Oh H.M."/>
            <person name="Lim S.I."/>
            <person name="Ferriera S."/>
            <person name="Giovannoni S.J."/>
            <person name="Cho J.C."/>
        </authorList>
    </citation>
    <scope>NUCLEOTIDE SEQUENCE [LARGE SCALE GENOMIC DNA]</scope>
    <source>
        <strain evidence="2 3">HTCC2506</strain>
    </source>
</reference>
<proteinExistence type="predicted"/>
<organism evidence="2 3">
    <name type="scientific">Fulvimarina pelagi HTCC2506</name>
    <dbReference type="NCBI Taxonomy" id="314231"/>
    <lineage>
        <taxon>Bacteria</taxon>
        <taxon>Pseudomonadati</taxon>
        <taxon>Pseudomonadota</taxon>
        <taxon>Alphaproteobacteria</taxon>
        <taxon>Hyphomicrobiales</taxon>
        <taxon>Aurantimonadaceae</taxon>
        <taxon>Fulvimarina</taxon>
    </lineage>
</organism>
<keyword evidence="3" id="KW-1185">Reference proteome</keyword>
<dbReference type="STRING" id="217511.GCA_001463845_02792"/>
<dbReference type="HOGENOM" id="CLU_085709_0_0_5"/>
<gene>
    <name evidence="2" type="ORF">FP2506_15509</name>
</gene>
<name>Q0G3H8_9HYPH</name>
<protein>
    <recommendedName>
        <fullName evidence="4">VCBS repeat-containing protein</fullName>
    </recommendedName>
</protein>
<comment type="caution">
    <text evidence="2">The sequence shown here is derived from an EMBL/GenBank/DDBJ whole genome shotgun (WGS) entry which is preliminary data.</text>
</comment>
<dbReference type="EMBL" id="AATP01000002">
    <property type="protein sequence ID" value="EAU41853.1"/>
    <property type="molecule type" value="Genomic_DNA"/>
</dbReference>
<dbReference type="Proteomes" id="UP000004310">
    <property type="component" value="Unassembled WGS sequence"/>
</dbReference>
<keyword evidence="1" id="KW-0732">Signal</keyword>
<feature type="signal peptide" evidence="1">
    <location>
        <begin position="1"/>
        <end position="27"/>
    </location>
</feature>
<evidence type="ECO:0008006" key="4">
    <source>
        <dbReference type="Google" id="ProtNLM"/>
    </source>
</evidence>
<evidence type="ECO:0000256" key="1">
    <source>
        <dbReference type="SAM" id="SignalP"/>
    </source>
</evidence>
<dbReference type="RefSeq" id="WP_007068226.1">
    <property type="nucleotide sequence ID" value="NZ_DS022272.1"/>
</dbReference>
<accession>Q0G3H8</accession>